<accession>A0A1Y1WKS3</accession>
<evidence type="ECO:0000313" key="2">
    <source>
        <dbReference type="Proteomes" id="UP000193922"/>
    </source>
</evidence>
<gene>
    <name evidence="1" type="ORF">DL89DRAFT_11333</name>
</gene>
<organism evidence="1 2">
    <name type="scientific">Linderina pennispora</name>
    <dbReference type="NCBI Taxonomy" id="61395"/>
    <lineage>
        <taxon>Eukaryota</taxon>
        <taxon>Fungi</taxon>
        <taxon>Fungi incertae sedis</taxon>
        <taxon>Zoopagomycota</taxon>
        <taxon>Kickxellomycotina</taxon>
        <taxon>Kickxellomycetes</taxon>
        <taxon>Kickxellales</taxon>
        <taxon>Kickxellaceae</taxon>
        <taxon>Linderina</taxon>
    </lineage>
</organism>
<dbReference type="EMBL" id="MCFD01000001">
    <property type="protein sequence ID" value="ORX74181.1"/>
    <property type="molecule type" value="Genomic_DNA"/>
</dbReference>
<dbReference type="AlphaFoldDB" id="A0A1Y1WKS3"/>
<evidence type="ECO:0000313" key="1">
    <source>
        <dbReference type="EMBL" id="ORX74181.1"/>
    </source>
</evidence>
<sequence length="121" mass="14117">MMHLAMACGPCLGARQWRPRLAWARAPRRTQWVPLSRHRDAWWGRMPRPSCPGRTLGTGTRGHCRQRILLCVRGTAIWAGWRWTGMQQSVMAALDTMRVMCMLDVFFFTECGVYRTKYRCI</sequence>
<keyword evidence="2" id="KW-1185">Reference proteome</keyword>
<dbReference type="GeneID" id="63799781"/>
<comment type="caution">
    <text evidence="1">The sequence shown here is derived from an EMBL/GenBank/DDBJ whole genome shotgun (WGS) entry which is preliminary data.</text>
</comment>
<proteinExistence type="predicted"/>
<reference evidence="1 2" key="1">
    <citation type="submission" date="2016-07" db="EMBL/GenBank/DDBJ databases">
        <title>Pervasive Adenine N6-methylation of Active Genes in Fungi.</title>
        <authorList>
            <consortium name="DOE Joint Genome Institute"/>
            <person name="Mondo S.J."/>
            <person name="Dannebaum R.O."/>
            <person name="Kuo R.C."/>
            <person name="Labutti K."/>
            <person name="Haridas S."/>
            <person name="Kuo A."/>
            <person name="Salamov A."/>
            <person name="Ahrendt S.R."/>
            <person name="Lipzen A."/>
            <person name="Sullivan W."/>
            <person name="Andreopoulos W.B."/>
            <person name="Clum A."/>
            <person name="Lindquist E."/>
            <person name="Daum C."/>
            <person name="Ramamoorthy G.K."/>
            <person name="Gryganskyi A."/>
            <person name="Culley D."/>
            <person name="Magnuson J.K."/>
            <person name="James T.Y."/>
            <person name="O'Malley M.A."/>
            <person name="Stajich J.E."/>
            <person name="Spatafora J.W."/>
            <person name="Visel A."/>
            <person name="Grigoriev I.V."/>
        </authorList>
    </citation>
    <scope>NUCLEOTIDE SEQUENCE [LARGE SCALE GENOMIC DNA]</scope>
    <source>
        <strain evidence="1 2">ATCC 12442</strain>
    </source>
</reference>
<dbReference type="Proteomes" id="UP000193922">
    <property type="component" value="Unassembled WGS sequence"/>
</dbReference>
<name>A0A1Y1WKS3_9FUNG</name>
<protein>
    <submittedName>
        <fullName evidence="1">Uncharacterized protein</fullName>
    </submittedName>
</protein>
<dbReference type="RefSeq" id="XP_040747392.1">
    <property type="nucleotide sequence ID" value="XM_040883133.1"/>
</dbReference>